<evidence type="ECO:0000313" key="10">
    <source>
        <dbReference type="EMBL" id="OXA48666.1"/>
    </source>
</evidence>
<evidence type="ECO:0000256" key="7">
    <source>
        <dbReference type="ARBA" id="ARBA00023180"/>
    </source>
</evidence>
<feature type="transmembrane region" description="Helical" evidence="8">
    <location>
        <begin position="529"/>
        <end position="552"/>
    </location>
</feature>
<keyword evidence="3 8" id="KW-0812">Transmembrane</keyword>
<evidence type="ECO:0000256" key="4">
    <source>
        <dbReference type="ARBA" id="ARBA00022989"/>
    </source>
</evidence>
<dbReference type="Gene3D" id="1.10.287.70">
    <property type="match status" value="1"/>
</dbReference>
<keyword evidence="7" id="KW-0325">Glycoprotein</keyword>
<evidence type="ECO:0000256" key="6">
    <source>
        <dbReference type="ARBA" id="ARBA00023170"/>
    </source>
</evidence>
<dbReference type="Proteomes" id="UP000198287">
    <property type="component" value="Unassembled WGS sequence"/>
</dbReference>
<feature type="transmembrane region" description="Helical" evidence="8">
    <location>
        <begin position="234"/>
        <end position="253"/>
    </location>
</feature>
<sequence length="588" mass="66888">MSKFVPVSLPMILFVNLNLQIMAKGYTMSEKFLDMILHRLNPEYIFAHVSNPHNSEYQKRYQRAGGTSKLFLWNENVPNSIYVPCIPCGMKIPPKKVLLKSLPEITRHWHENNKNMQNKIAEHNADGEFNTSFVPSCGLVLLPFWTGGELSCILQTLGLKYNFTAKNEDAIGTRDHVILIFSSDLLLRATEFHFMHKFRSEVYDLVMTGYKFSVFTTLTSPMTNFAAFFSPFDVATWLLILLSSVAVTVPVYLQDKIWGKIRHKFFKHLFKIIVLLLNQVDGNVSKVFPLMTTWFFGCYILMSNLYGGKIFSYLTVTEIPSLPTSTNDLAQSGITLLTTSSYYARTVNGSTPYVEKSILKSSLIPEMLSNLGRTSKLAAVISKLNVKLWFIKDKLSYAQRRKLLGGVSPFHSGRGVQTYAVIEKPDFLTMVKESVEMLGKLFVPRRTHDTPFTIITLGDVRRNFFSEQFKSGIMKLKESGLLAKWEKSEELKAGLRSEKLLGKEMRSRFYAKKLAGRSKFDPFNEAKPISVYVLIAVFVVCLVFWVGAAFLWSYEIGWGVILNWVQRGVLSIRVGFVKGVIYLGKLIL</sequence>
<name>A0A226DWT9_FOLCA</name>
<accession>A0A226DWT9</accession>
<dbReference type="AlphaFoldDB" id="A0A226DWT9"/>
<dbReference type="PANTHER" id="PTHR42643">
    <property type="entry name" value="IONOTROPIC RECEPTOR 20A-RELATED"/>
    <property type="match status" value="1"/>
</dbReference>
<reference evidence="10 11" key="1">
    <citation type="submission" date="2015-12" db="EMBL/GenBank/DDBJ databases">
        <title>The genome of Folsomia candida.</title>
        <authorList>
            <person name="Faddeeva A."/>
            <person name="Derks M.F."/>
            <person name="Anvar Y."/>
            <person name="Smit S."/>
            <person name="Van Straalen N."/>
            <person name="Roelofs D."/>
        </authorList>
    </citation>
    <scope>NUCLEOTIDE SEQUENCE [LARGE SCALE GENOMIC DNA]</scope>
    <source>
        <strain evidence="10 11">VU population</strain>
        <tissue evidence="10">Whole body</tissue>
    </source>
</reference>
<evidence type="ECO:0000256" key="2">
    <source>
        <dbReference type="ARBA" id="ARBA00022475"/>
    </source>
</evidence>
<evidence type="ECO:0000256" key="1">
    <source>
        <dbReference type="ARBA" id="ARBA00004651"/>
    </source>
</evidence>
<evidence type="ECO:0000313" key="11">
    <source>
        <dbReference type="Proteomes" id="UP000198287"/>
    </source>
</evidence>
<keyword evidence="4 8" id="KW-1133">Transmembrane helix</keyword>
<evidence type="ECO:0000256" key="3">
    <source>
        <dbReference type="ARBA" id="ARBA00022692"/>
    </source>
</evidence>
<dbReference type="EMBL" id="LNIX01000011">
    <property type="protein sequence ID" value="OXA48666.1"/>
    <property type="molecule type" value="Genomic_DNA"/>
</dbReference>
<feature type="chain" id="PRO_5011968519" evidence="9">
    <location>
        <begin position="26"/>
        <end position="588"/>
    </location>
</feature>
<keyword evidence="9" id="KW-0732">Signal</keyword>
<evidence type="ECO:0000256" key="8">
    <source>
        <dbReference type="SAM" id="Phobius"/>
    </source>
</evidence>
<dbReference type="GO" id="GO:0005886">
    <property type="term" value="C:plasma membrane"/>
    <property type="evidence" value="ECO:0007669"/>
    <property type="project" value="UniProtKB-SubCell"/>
</dbReference>
<keyword evidence="11" id="KW-1185">Reference proteome</keyword>
<dbReference type="PANTHER" id="PTHR42643:SF24">
    <property type="entry name" value="IONOTROPIC RECEPTOR 60A"/>
    <property type="match status" value="1"/>
</dbReference>
<gene>
    <name evidence="10" type="ORF">Fcan01_16734</name>
</gene>
<comment type="caution">
    <text evidence="10">The sequence shown here is derived from an EMBL/GenBank/DDBJ whole genome shotgun (WGS) entry which is preliminary data.</text>
</comment>
<keyword evidence="5 8" id="KW-0472">Membrane</keyword>
<organism evidence="10 11">
    <name type="scientific">Folsomia candida</name>
    <name type="common">Springtail</name>
    <dbReference type="NCBI Taxonomy" id="158441"/>
    <lineage>
        <taxon>Eukaryota</taxon>
        <taxon>Metazoa</taxon>
        <taxon>Ecdysozoa</taxon>
        <taxon>Arthropoda</taxon>
        <taxon>Hexapoda</taxon>
        <taxon>Collembola</taxon>
        <taxon>Entomobryomorpha</taxon>
        <taxon>Isotomoidea</taxon>
        <taxon>Isotomidae</taxon>
        <taxon>Proisotominae</taxon>
        <taxon>Folsomia</taxon>
    </lineage>
</organism>
<comment type="subcellular location">
    <subcellularLocation>
        <location evidence="1">Cell membrane</location>
        <topology evidence="1">Multi-pass membrane protein</topology>
    </subcellularLocation>
</comment>
<keyword evidence="6" id="KW-0675">Receptor</keyword>
<evidence type="ECO:0000256" key="5">
    <source>
        <dbReference type="ARBA" id="ARBA00023136"/>
    </source>
</evidence>
<feature type="signal peptide" evidence="9">
    <location>
        <begin position="1"/>
        <end position="25"/>
    </location>
</feature>
<dbReference type="InterPro" id="IPR052192">
    <property type="entry name" value="Insect_Ionotropic_Sensory_Rcpt"/>
</dbReference>
<keyword evidence="2" id="KW-1003">Cell membrane</keyword>
<proteinExistence type="predicted"/>
<protein>
    <submittedName>
        <fullName evidence="10">Uncharacterized protein</fullName>
    </submittedName>
</protein>
<evidence type="ECO:0000256" key="9">
    <source>
        <dbReference type="SAM" id="SignalP"/>
    </source>
</evidence>